<dbReference type="EMBL" id="AMFJ01000184">
    <property type="protein sequence ID" value="EKE29371.1"/>
    <property type="molecule type" value="Genomic_DNA"/>
</dbReference>
<gene>
    <name evidence="1" type="ORF">ACD_2C00184G0008</name>
</gene>
<reference evidence="1" key="1">
    <citation type="journal article" date="2012" name="Science">
        <title>Fermentation, hydrogen, and sulfur metabolism in multiple uncultivated bacterial phyla.</title>
        <authorList>
            <person name="Wrighton K.C."/>
            <person name="Thomas B.C."/>
            <person name="Sharon I."/>
            <person name="Miller C.S."/>
            <person name="Castelle C.J."/>
            <person name="VerBerkmoes N.C."/>
            <person name="Wilkins M.J."/>
            <person name="Hettich R.L."/>
            <person name="Lipton M.S."/>
            <person name="Williams K.H."/>
            <person name="Long P.E."/>
            <person name="Banfield J.F."/>
        </authorList>
    </citation>
    <scope>NUCLEOTIDE SEQUENCE [LARGE SCALE GENOMIC DNA]</scope>
</reference>
<name>K2FE01_9BACT</name>
<protein>
    <submittedName>
        <fullName evidence="1">Uncharacterized protein</fullName>
    </submittedName>
</protein>
<evidence type="ECO:0000313" key="1">
    <source>
        <dbReference type="EMBL" id="EKE29371.1"/>
    </source>
</evidence>
<organism evidence="1">
    <name type="scientific">uncultured bacterium</name>
    <name type="common">gcode 4</name>
    <dbReference type="NCBI Taxonomy" id="1234023"/>
    <lineage>
        <taxon>Bacteria</taxon>
        <taxon>environmental samples</taxon>
    </lineage>
</organism>
<dbReference type="AlphaFoldDB" id="K2FE01"/>
<comment type="caution">
    <text evidence="1">The sequence shown here is derived from an EMBL/GenBank/DDBJ whole genome shotgun (WGS) entry which is preliminary data.</text>
</comment>
<accession>K2FE01</accession>
<proteinExistence type="predicted"/>
<sequence length="264" mass="31633">MSKLRINWKNTKKEEFIEIEIANLKRDSWFALLDESIQREIIANLHKISKRKNDEITRYFTPDQLAIYFIFGCLVAFLVLNVFLKYVNIPFLIYFFFYLVIIWTFFLIVISKRKERIKEIWNMASGWDEIPKPARSDFVEIVKNEIEVSHMSLVWRIMYGKIIKYIIYLILFIFIVQTFIQDWYLTSRLFLVASLSILILFIMMIPVSIVDEISGDKKITHKDFLCVYLISLNVSYKKLILTIISFLFLLLIYAFSHFSGYIRF</sequence>